<dbReference type="PROSITE" id="PS50191">
    <property type="entry name" value="CRAL_TRIO"/>
    <property type="match status" value="1"/>
</dbReference>
<dbReference type="InterPro" id="IPR036865">
    <property type="entry name" value="CRAL-TRIO_dom_sf"/>
</dbReference>
<keyword evidence="1" id="KW-0175">Coiled coil</keyword>
<gene>
    <name evidence="3" type="ORF">RirG_100210</name>
</gene>
<dbReference type="Gene3D" id="3.40.525.10">
    <property type="entry name" value="CRAL-TRIO lipid binding domain"/>
    <property type="match status" value="1"/>
</dbReference>
<dbReference type="InterPro" id="IPR036273">
    <property type="entry name" value="CRAL/TRIO_N_dom_sf"/>
</dbReference>
<protein>
    <submittedName>
        <fullName evidence="3">Csr1p</fullName>
    </submittedName>
</protein>
<dbReference type="InterPro" id="IPR001251">
    <property type="entry name" value="CRAL-TRIO_dom"/>
</dbReference>
<dbReference type="SUPFAM" id="SSF52087">
    <property type="entry name" value="CRAL/TRIO domain"/>
    <property type="match status" value="1"/>
</dbReference>
<organism evidence="3 4">
    <name type="scientific">Rhizophagus irregularis (strain DAOM 197198w)</name>
    <name type="common">Glomus intraradices</name>
    <dbReference type="NCBI Taxonomy" id="1432141"/>
    <lineage>
        <taxon>Eukaryota</taxon>
        <taxon>Fungi</taxon>
        <taxon>Fungi incertae sedis</taxon>
        <taxon>Mucoromycota</taxon>
        <taxon>Glomeromycotina</taxon>
        <taxon>Glomeromycetes</taxon>
        <taxon>Glomerales</taxon>
        <taxon>Glomeraceae</taxon>
        <taxon>Rhizophagus</taxon>
    </lineage>
</organism>
<keyword evidence="4" id="KW-1185">Reference proteome</keyword>
<dbReference type="SMR" id="A0A015L8W3"/>
<dbReference type="Proteomes" id="UP000022910">
    <property type="component" value="Unassembled WGS sequence"/>
</dbReference>
<evidence type="ECO:0000313" key="3">
    <source>
        <dbReference type="EMBL" id="EXX68981.1"/>
    </source>
</evidence>
<feature type="domain" description="CRAL-TRIO" evidence="2">
    <location>
        <begin position="178"/>
        <end position="323"/>
    </location>
</feature>
<dbReference type="CDD" id="cd00170">
    <property type="entry name" value="SEC14"/>
    <property type="match status" value="1"/>
</dbReference>
<dbReference type="Pfam" id="PF00650">
    <property type="entry name" value="CRAL_TRIO"/>
    <property type="match status" value="1"/>
</dbReference>
<dbReference type="AlphaFoldDB" id="A0A015L8W3"/>
<dbReference type="PANTHER" id="PTHR46590">
    <property type="entry name" value="PHOSPHATIDYLINOSITOL TRANSFER PROTEIN CSR1-RELATED"/>
    <property type="match status" value="1"/>
</dbReference>
<dbReference type="SMART" id="SM00516">
    <property type="entry name" value="SEC14"/>
    <property type="match status" value="1"/>
</dbReference>
<accession>A0A015L8W3</accession>
<dbReference type="SUPFAM" id="SSF46938">
    <property type="entry name" value="CRAL/TRIO N-terminal domain"/>
    <property type="match status" value="1"/>
</dbReference>
<dbReference type="Pfam" id="PF03765">
    <property type="entry name" value="CRAL_TRIO_N"/>
    <property type="match status" value="1"/>
</dbReference>
<dbReference type="OMA" id="ISTMRWR"/>
<dbReference type="SMART" id="SM01100">
    <property type="entry name" value="CRAL_TRIO_N"/>
    <property type="match status" value="1"/>
</dbReference>
<feature type="coiled-coil region" evidence="1">
    <location>
        <begin position="342"/>
        <end position="389"/>
    </location>
</feature>
<name>A0A015L8W3_RHIIW</name>
<dbReference type="OrthoDB" id="43460at2759"/>
<reference evidence="3 4" key="1">
    <citation type="submission" date="2014-02" db="EMBL/GenBank/DDBJ databases">
        <title>Single nucleus genome sequencing reveals high similarity among nuclei of an endomycorrhizal fungus.</title>
        <authorList>
            <person name="Lin K."/>
            <person name="Geurts R."/>
            <person name="Zhang Z."/>
            <person name="Limpens E."/>
            <person name="Saunders D.G."/>
            <person name="Mu D."/>
            <person name="Pang E."/>
            <person name="Cao H."/>
            <person name="Cha H."/>
            <person name="Lin T."/>
            <person name="Zhou Q."/>
            <person name="Shang Y."/>
            <person name="Li Y."/>
            <person name="Ivanov S."/>
            <person name="Sharma T."/>
            <person name="Velzen R.V."/>
            <person name="Ruijter N.D."/>
            <person name="Aanen D.K."/>
            <person name="Win J."/>
            <person name="Kamoun S."/>
            <person name="Bisseling T."/>
            <person name="Huang S."/>
        </authorList>
    </citation>
    <scope>NUCLEOTIDE SEQUENCE [LARGE SCALE GENOMIC DNA]</scope>
    <source>
        <strain evidence="4">DAOM197198w</strain>
    </source>
</reference>
<comment type="caution">
    <text evidence="3">The sequence shown here is derived from an EMBL/GenBank/DDBJ whole genome shotgun (WGS) entry which is preliminary data.</text>
</comment>
<dbReference type="STRING" id="1432141.A0A015L8W3"/>
<evidence type="ECO:0000313" key="4">
    <source>
        <dbReference type="Proteomes" id="UP000022910"/>
    </source>
</evidence>
<sequence length="418" mass="48912">MSTAIALKQQQEDSKSGHVSTLTKEQAELLRICYANMFVIYGIIQSEQFQNYGSKSQDKIKNGYKNKNSNGTKSNNDKYNESAEFISAMEMYSPEDLRKAFWILTGADDPDILLLRFLRARKWDVEKAIIMLISTLKWRLQFDVNNIIKGGELGMEKYFAEKGVKGLSIQFTSGKSFVRGTDKEGRPITYVNVKAHKKDEQNLEVLQMFTIYVMETVRLMIQPPIETGCLIFNMEGFSLANMDLQYVKFMIQCFEAYYPESLGILLIHKAPWVFPQVWKLITPLLDPVVASKIQFTKTDQDLKNFIPQEHIIEELGGGDKWKYEYIPPTEEDNYKMKDEIKKKELMEIRTKLEHDFENINKKWIEGPDDEQIINERNQLKARLRKAQLDLDPYIRPKTYYHRIGILDDERNVNWNYNN</sequence>
<dbReference type="EMBL" id="JEMT01017045">
    <property type="protein sequence ID" value="EXX68981.1"/>
    <property type="molecule type" value="Genomic_DNA"/>
</dbReference>
<dbReference type="PANTHER" id="PTHR46590:SF1">
    <property type="entry name" value="PHOSPHATIDYLINOSITOL TRANSFER PROTEIN CSR1"/>
    <property type="match status" value="1"/>
</dbReference>
<evidence type="ECO:0000256" key="1">
    <source>
        <dbReference type="SAM" id="Coils"/>
    </source>
</evidence>
<dbReference type="HOGENOM" id="CLU_016665_2_0_1"/>
<evidence type="ECO:0000259" key="2">
    <source>
        <dbReference type="PROSITE" id="PS50191"/>
    </source>
</evidence>
<proteinExistence type="predicted"/>
<dbReference type="InterPro" id="IPR011074">
    <property type="entry name" value="CRAL/TRIO_N_dom"/>
</dbReference>
<dbReference type="InterPro" id="IPR052432">
    <property type="entry name" value="PITP/CRAL-TRIO"/>
</dbReference>